<sequence length="200" mass="22758">MPLTIMSDVVREVANGVFWTGSDSVAIKRVFQKAEDEHRRQMPWFNDLLARVEHETASPEDDTLHTCFHNLLLAASQGYRQAIAVAMQIARGQPADIEVDIEAAEKDNRARALLSLHTQLSGLVYKMVEEEHLGLGDVLLDIDIHCEMITNGTLYRTWEEDVGQPFAVMVLHTVLRCDWNVDDVVEKVREYLDTLRPFVV</sequence>
<evidence type="ECO:0000313" key="1">
    <source>
        <dbReference type="EMBL" id="KAF2815901.1"/>
    </source>
</evidence>
<evidence type="ECO:0000313" key="3">
    <source>
        <dbReference type="RefSeq" id="XP_033582865.1"/>
    </source>
</evidence>
<reference evidence="1 3" key="1">
    <citation type="journal article" date="2020" name="Stud. Mycol.">
        <title>101 Dothideomycetes genomes: a test case for predicting lifestyles and emergence of pathogens.</title>
        <authorList>
            <person name="Haridas S."/>
            <person name="Albert R."/>
            <person name="Binder M."/>
            <person name="Bloem J."/>
            <person name="Labutti K."/>
            <person name="Salamov A."/>
            <person name="Andreopoulos B."/>
            <person name="Baker S."/>
            <person name="Barry K."/>
            <person name="Bills G."/>
            <person name="Bluhm B."/>
            <person name="Cannon C."/>
            <person name="Castanera R."/>
            <person name="Culley D."/>
            <person name="Daum C."/>
            <person name="Ezra D."/>
            <person name="Gonzalez J."/>
            <person name="Henrissat B."/>
            <person name="Kuo A."/>
            <person name="Liang C."/>
            <person name="Lipzen A."/>
            <person name="Lutzoni F."/>
            <person name="Magnuson J."/>
            <person name="Mondo S."/>
            <person name="Nolan M."/>
            <person name="Ohm R."/>
            <person name="Pangilinan J."/>
            <person name="Park H.-J."/>
            <person name="Ramirez L."/>
            <person name="Alfaro M."/>
            <person name="Sun H."/>
            <person name="Tritt A."/>
            <person name="Yoshinaga Y."/>
            <person name="Zwiers L.-H."/>
            <person name="Turgeon B."/>
            <person name="Goodwin S."/>
            <person name="Spatafora J."/>
            <person name="Crous P."/>
            <person name="Grigoriev I."/>
        </authorList>
    </citation>
    <scope>NUCLEOTIDE SEQUENCE</scope>
    <source>
        <strain evidence="1 3">CBS 304.34</strain>
    </source>
</reference>
<evidence type="ECO:0000313" key="2">
    <source>
        <dbReference type="Proteomes" id="UP000504636"/>
    </source>
</evidence>
<dbReference type="EMBL" id="MU003693">
    <property type="protein sequence ID" value="KAF2815901.1"/>
    <property type="molecule type" value="Genomic_DNA"/>
</dbReference>
<organism evidence="1">
    <name type="scientific">Mytilinidion resinicola</name>
    <dbReference type="NCBI Taxonomy" id="574789"/>
    <lineage>
        <taxon>Eukaryota</taxon>
        <taxon>Fungi</taxon>
        <taxon>Dikarya</taxon>
        <taxon>Ascomycota</taxon>
        <taxon>Pezizomycotina</taxon>
        <taxon>Dothideomycetes</taxon>
        <taxon>Pleosporomycetidae</taxon>
        <taxon>Mytilinidiales</taxon>
        <taxon>Mytilinidiaceae</taxon>
        <taxon>Mytilinidion</taxon>
    </lineage>
</organism>
<dbReference type="RefSeq" id="XP_033582865.1">
    <property type="nucleotide sequence ID" value="XM_033721713.1"/>
</dbReference>
<proteinExistence type="predicted"/>
<dbReference type="GeneID" id="54462606"/>
<keyword evidence="2" id="KW-1185">Reference proteome</keyword>
<dbReference type="Proteomes" id="UP000504636">
    <property type="component" value="Unplaced"/>
</dbReference>
<protein>
    <submittedName>
        <fullName evidence="1 3">Uncharacterized protein</fullName>
    </submittedName>
</protein>
<reference evidence="3" key="2">
    <citation type="submission" date="2020-04" db="EMBL/GenBank/DDBJ databases">
        <authorList>
            <consortium name="NCBI Genome Project"/>
        </authorList>
    </citation>
    <scope>NUCLEOTIDE SEQUENCE</scope>
    <source>
        <strain evidence="3">CBS 304.34</strain>
    </source>
</reference>
<dbReference type="AlphaFoldDB" id="A0A6A6Z428"/>
<reference evidence="3" key="3">
    <citation type="submission" date="2025-04" db="UniProtKB">
        <authorList>
            <consortium name="RefSeq"/>
        </authorList>
    </citation>
    <scope>IDENTIFICATION</scope>
    <source>
        <strain evidence="3">CBS 304.34</strain>
    </source>
</reference>
<accession>A0A6A6Z428</accession>
<gene>
    <name evidence="1 3" type="ORF">BDZ99DRAFT_471211</name>
</gene>
<name>A0A6A6Z428_9PEZI</name>